<evidence type="ECO:0000313" key="1">
    <source>
        <dbReference type="EMBL" id="KIO01772.1"/>
    </source>
</evidence>
<sequence>MSLEFRDMTRVLIILVAYERGAWRSCEATLHEAEERSMMTKNDMTLWLPTHRTQPSWTRYQSKVATIDCNANPT</sequence>
<protein>
    <submittedName>
        <fullName evidence="1">Uncharacterized protein</fullName>
    </submittedName>
</protein>
<proteinExistence type="predicted"/>
<reference evidence="1 2" key="1">
    <citation type="submission" date="2014-04" db="EMBL/GenBank/DDBJ databases">
        <authorList>
            <consortium name="DOE Joint Genome Institute"/>
            <person name="Kuo A."/>
            <person name="Kohler A."/>
            <person name="Costa M.D."/>
            <person name="Nagy L.G."/>
            <person name="Floudas D."/>
            <person name="Copeland A."/>
            <person name="Barry K.W."/>
            <person name="Cichocki N."/>
            <person name="Veneault-Fourrey C."/>
            <person name="LaButti K."/>
            <person name="Lindquist E.A."/>
            <person name="Lipzen A."/>
            <person name="Lundell T."/>
            <person name="Morin E."/>
            <person name="Murat C."/>
            <person name="Sun H."/>
            <person name="Tunlid A."/>
            <person name="Henrissat B."/>
            <person name="Grigoriev I.V."/>
            <person name="Hibbett D.S."/>
            <person name="Martin F."/>
            <person name="Nordberg H.P."/>
            <person name="Cantor M.N."/>
            <person name="Hua S.X."/>
        </authorList>
    </citation>
    <scope>NUCLEOTIDE SEQUENCE [LARGE SCALE GENOMIC DNA]</scope>
    <source>
        <strain evidence="1 2">Marx 270</strain>
    </source>
</reference>
<keyword evidence="2" id="KW-1185">Reference proteome</keyword>
<name>A0A0C3JWG3_PISTI</name>
<dbReference type="EMBL" id="KN831986">
    <property type="protein sequence ID" value="KIO01772.1"/>
    <property type="molecule type" value="Genomic_DNA"/>
</dbReference>
<reference evidence="2" key="2">
    <citation type="submission" date="2015-01" db="EMBL/GenBank/DDBJ databases">
        <title>Evolutionary Origins and Diversification of the Mycorrhizal Mutualists.</title>
        <authorList>
            <consortium name="DOE Joint Genome Institute"/>
            <consortium name="Mycorrhizal Genomics Consortium"/>
            <person name="Kohler A."/>
            <person name="Kuo A."/>
            <person name="Nagy L.G."/>
            <person name="Floudas D."/>
            <person name="Copeland A."/>
            <person name="Barry K.W."/>
            <person name="Cichocki N."/>
            <person name="Veneault-Fourrey C."/>
            <person name="LaButti K."/>
            <person name="Lindquist E.A."/>
            <person name="Lipzen A."/>
            <person name="Lundell T."/>
            <person name="Morin E."/>
            <person name="Murat C."/>
            <person name="Riley R."/>
            <person name="Ohm R."/>
            <person name="Sun H."/>
            <person name="Tunlid A."/>
            <person name="Henrissat B."/>
            <person name="Grigoriev I.V."/>
            <person name="Hibbett D.S."/>
            <person name="Martin F."/>
        </authorList>
    </citation>
    <scope>NUCLEOTIDE SEQUENCE [LARGE SCALE GENOMIC DNA]</scope>
    <source>
        <strain evidence="2">Marx 270</strain>
    </source>
</reference>
<evidence type="ECO:0000313" key="2">
    <source>
        <dbReference type="Proteomes" id="UP000054217"/>
    </source>
</evidence>
<dbReference type="Proteomes" id="UP000054217">
    <property type="component" value="Unassembled WGS sequence"/>
</dbReference>
<gene>
    <name evidence="1" type="ORF">M404DRAFT_725211</name>
</gene>
<dbReference type="AlphaFoldDB" id="A0A0C3JWG3"/>
<organism evidence="1 2">
    <name type="scientific">Pisolithus tinctorius Marx 270</name>
    <dbReference type="NCBI Taxonomy" id="870435"/>
    <lineage>
        <taxon>Eukaryota</taxon>
        <taxon>Fungi</taxon>
        <taxon>Dikarya</taxon>
        <taxon>Basidiomycota</taxon>
        <taxon>Agaricomycotina</taxon>
        <taxon>Agaricomycetes</taxon>
        <taxon>Agaricomycetidae</taxon>
        <taxon>Boletales</taxon>
        <taxon>Sclerodermatineae</taxon>
        <taxon>Pisolithaceae</taxon>
        <taxon>Pisolithus</taxon>
    </lineage>
</organism>
<dbReference type="InParanoid" id="A0A0C3JWG3"/>
<dbReference type="HOGENOM" id="CLU_2688820_0_0_1"/>
<dbReference type="OrthoDB" id="10643699at2759"/>
<accession>A0A0C3JWG3</accession>